<evidence type="ECO:0000259" key="15">
    <source>
        <dbReference type="SMART" id="SM00965"/>
    </source>
</evidence>
<keyword evidence="17" id="KW-1185">Reference proteome</keyword>
<feature type="domain" description="Secretin/TonB short N-terminal" evidence="15">
    <location>
        <begin position="58"/>
        <end position="109"/>
    </location>
</feature>
<evidence type="ECO:0000256" key="4">
    <source>
        <dbReference type="ARBA" id="ARBA00022496"/>
    </source>
</evidence>
<accession>A0ABW4TVN0</accession>
<dbReference type="CDD" id="cd01347">
    <property type="entry name" value="ligand_gated_channel"/>
    <property type="match status" value="1"/>
</dbReference>
<keyword evidence="7" id="KW-0408">Iron</keyword>
<evidence type="ECO:0000256" key="2">
    <source>
        <dbReference type="ARBA" id="ARBA00022448"/>
    </source>
</evidence>
<keyword evidence="3 11" id="KW-1134">Transmembrane beta strand</keyword>
<protein>
    <submittedName>
        <fullName evidence="16">TonB-dependent receptor</fullName>
    </submittedName>
</protein>
<dbReference type="PANTHER" id="PTHR40980:SF3">
    <property type="entry name" value="TONB-DEPENDENT RECEPTOR-LIKE BETA-BARREL DOMAIN-CONTAINING PROTEIN"/>
    <property type="match status" value="1"/>
</dbReference>
<evidence type="ECO:0000256" key="8">
    <source>
        <dbReference type="ARBA" id="ARBA00023077"/>
    </source>
</evidence>
<dbReference type="Gene3D" id="3.55.50.30">
    <property type="match status" value="1"/>
</dbReference>
<dbReference type="Gene3D" id="2.170.130.10">
    <property type="entry name" value="TonB-dependent receptor, plug domain"/>
    <property type="match status" value="1"/>
</dbReference>
<dbReference type="InterPro" id="IPR010917">
    <property type="entry name" value="TonB_rcpt_CS"/>
</dbReference>
<proteinExistence type="inferred from homology"/>
<keyword evidence="5 11" id="KW-0812">Transmembrane</keyword>
<evidence type="ECO:0000256" key="11">
    <source>
        <dbReference type="PROSITE-ProRule" id="PRU01360"/>
    </source>
</evidence>
<evidence type="ECO:0000256" key="9">
    <source>
        <dbReference type="ARBA" id="ARBA00023136"/>
    </source>
</evidence>
<dbReference type="EMBL" id="JBHUGS010000001">
    <property type="protein sequence ID" value="MFD1949824.1"/>
    <property type="molecule type" value="Genomic_DNA"/>
</dbReference>
<evidence type="ECO:0000256" key="12">
    <source>
        <dbReference type="PROSITE-ProRule" id="PRU10144"/>
    </source>
</evidence>
<feature type="signal peptide" evidence="14">
    <location>
        <begin position="1"/>
        <end position="24"/>
    </location>
</feature>
<organism evidence="16 17">
    <name type="scientific">Sphingomonas arantia</name>
    <dbReference type="NCBI Taxonomy" id="1460676"/>
    <lineage>
        <taxon>Bacteria</taxon>
        <taxon>Pseudomonadati</taxon>
        <taxon>Pseudomonadota</taxon>
        <taxon>Alphaproteobacteria</taxon>
        <taxon>Sphingomonadales</taxon>
        <taxon>Sphingomonadaceae</taxon>
        <taxon>Sphingomonas</taxon>
    </lineage>
</organism>
<evidence type="ECO:0000256" key="3">
    <source>
        <dbReference type="ARBA" id="ARBA00022452"/>
    </source>
</evidence>
<keyword evidence="4" id="KW-0410">Iron transport</keyword>
<evidence type="ECO:0000256" key="14">
    <source>
        <dbReference type="SAM" id="SignalP"/>
    </source>
</evidence>
<dbReference type="InterPro" id="IPR039426">
    <property type="entry name" value="TonB-dep_rcpt-like"/>
</dbReference>
<evidence type="ECO:0000256" key="7">
    <source>
        <dbReference type="ARBA" id="ARBA00023004"/>
    </source>
</evidence>
<keyword evidence="4" id="KW-0406">Ion transport</keyword>
<keyword evidence="2 11" id="KW-0813">Transport</keyword>
<dbReference type="Pfam" id="PF07715">
    <property type="entry name" value="Plug"/>
    <property type="match status" value="1"/>
</dbReference>
<gene>
    <name evidence="16" type="ORF">ACFSGX_03455</name>
</gene>
<keyword evidence="6 14" id="KW-0732">Signal</keyword>
<dbReference type="SMART" id="SM00965">
    <property type="entry name" value="STN"/>
    <property type="match status" value="1"/>
</dbReference>
<dbReference type="InterPro" id="IPR036942">
    <property type="entry name" value="Beta-barrel_TonB_sf"/>
</dbReference>
<feature type="chain" id="PRO_5047030502" evidence="14">
    <location>
        <begin position="25"/>
        <end position="1013"/>
    </location>
</feature>
<dbReference type="SUPFAM" id="SSF56935">
    <property type="entry name" value="Porins"/>
    <property type="match status" value="1"/>
</dbReference>
<dbReference type="PROSITE" id="PS52016">
    <property type="entry name" value="TONB_DEPENDENT_REC_3"/>
    <property type="match status" value="1"/>
</dbReference>
<evidence type="ECO:0000256" key="1">
    <source>
        <dbReference type="ARBA" id="ARBA00004571"/>
    </source>
</evidence>
<feature type="short sequence motif" description="TonB C-terminal box" evidence="12">
    <location>
        <begin position="996"/>
        <end position="1013"/>
    </location>
</feature>
<evidence type="ECO:0000256" key="10">
    <source>
        <dbReference type="ARBA" id="ARBA00023237"/>
    </source>
</evidence>
<comment type="subcellular location">
    <subcellularLocation>
        <location evidence="1 11">Cell outer membrane</location>
        <topology evidence="1 11">Multi-pass membrane protein</topology>
    </subcellularLocation>
</comment>
<dbReference type="PANTHER" id="PTHR40980">
    <property type="entry name" value="PLUG DOMAIN-CONTAINING PROTEIN"/>
    <property type="match status" value="1"/>
</dbReference>
<dbReference type="InterPro" id="IPR011662">
    <property type="entry name" value="Secretin/TonB_short_N"/>
</dbReference>
<evidence type="ECO:0000313" key="16">
    <source>
        <dbReference type="EMBL" id="MFD1949824.1"/>
    </source>
</evidence>
<dbReference type="InterPro" id="IPR000531">
    <property type="entry name" value="Beta-barrel_TonB"/>
</dbReference>
<reference evidence="17" key="1">
    <citation type="journal article" date="2019" name="Int. J. Syst. Evol. Microbiol.">
        <title>The Global Catalogue of Microorganisms (GCM) 10K type strain sequencing project: providing services to taxonomists for standard genome sequencing and annotation.</title>
        <authorList>
            <consortium name="The Broad Institute Genomics Platform"/>
            <consortium name="The Broad Institute Genome Sequencing Center for Infectious Disease"/>
            <person name="Wu L."/>
            <person name="Ma J."/>
        </authorList>
    </citation>
    <scope>NUCLEOTIDE SEQUENCE [LARGE SCALE GENOMIC DNA]</scope>
    <source>
        <strain evidence="17">CGMCC 1.12702</strain>
    </source>
</reference>
<dbReference type="PROSITE" id="PS01156">
    <property type="entry name" value="TONB_DEPENDENT_REC_2"/>
    <property type="match status" value="1"/>
</dbReference>
<dbReference type="Pfam" id="PF00593">
    <property type="entry name" value="TonB_dep_Rec_b-barrel"/>
    <property type="match status" value="1"/>
</dbReference>
<dbReference type="Proteomes" id="UP001597400">
    <property type="component" value="Unassembled WGS sequence"/>
</dbReference>
<dbReference type="RefSeq" id="WP_380927493.1">
    <property type="nucleotide sequence ID" value="NZ_JBHUGS010000001.1"/>
</dbReference>
<dbReference type="NCBIfam" id="TIGR01782">
    <property type="entry name" value="TonB-Xanth-Caul"/>
    <property type="match status" value="1"/>
</dbReference>
<sequence length="1013" mass="110141">MTNLKQRLCRSAALALALSTVAMADIASAQTAQRPVRLTIAAQPMDRALEQVARQSGNDILFTGATVAGLNAPALTGAFAAEAAVRRLIAGTSLTVTRDAAGALIVRPLLAAALQTPPAVPTTSSVAADEANIVVTGKFSDGVGASLDVKRNADSISDAVVAADIGKLPAFNVAEALQRVPGVTIVREAGEGQFISVRGLGPNFQAVTFDGMPLAYNENIRNSGQSGRQFRLQVLPATLIDSVVVIKSPTADLIEAGVGSTVDIRLINPLDRKPFIAASAFAGYEERTDTINPNGTLSAGWHNDDKTFGLLGGVSYSKREVQFDRLRVGWQTMNVPGLGDLRVPADAQPYLELENRERISAVLGMQWRPAPNLEFDIDGLWSQFNNETTERRLTYYIPSQIARLDLSTAVVEDGRLVAGTIRGARMRNYAEYLDQSHENLQLNATMKLDLAGWRIEPRFSYARANSDLVTPIQRVQYRTADRQGGDLTFDFRGDPIDTGKINALYTSLDLTDPSKMTFESFAVRPINSRDEDKTGVLNISREIDLNLGGLRITKLAFGGQYSDRYRDYQRRDRSTTKLRDGVTRTGEFLDYPVPGNAFDQSIGTFQPWTNVNWDLFNNSYVLTGEFDGVNPSADDLVATAADRQNSYRIGEEIAAGYGRLDFASDLGRVPVTGNVGVRYVRTETDVLGTTVTPVRNAAGVVTTDVTPVRTKASYAEWLPSANASFGITDEIKVRVAASRTMTRPSLSELRNSINTNSVTVTDIFNRGAAALADPTINLTASAGNPNLRPYTSWNYDLSFEWYFRQFGGFTAAAFHKDISDYIASDFETRSLAFAVNNGATLPVDVLVSTPTNVGDAKISGIEFGYTNRLPFGLGITATATFTTSKLKLDLADTGVRSARVMGVSDTSYSITPFFESGPFEFNVSYTYRSAYMTDAGAVVTSLPTTEDVLPYYQDGYGIVDLGASYQIRPNIEAFVQAVNILDQRQVSYAGTREEVSEIHTFGRTVNFGIRAKF</sequence>
<comment type="similarity">
    <text evidence="11 13">Belongs to the TonB-dependent receptor family.</text>
</comment>
<dbReference type="InterPro" id="IPR012910">
    <property type="entry name" value="Plug_dom"/>
</dbReference>
<evidence type="ECO:0000256" key="5">
    <source>
        <dbReference type="ARBA" id="ARBA00022692"/>
    </source>
</evidence>
<comment type="caution">
    <text evidence="16">The sequence shown here is derived from an EMBL/GenBank/DDBJ whole genome shotgun (WGS) entry which is preliminary data.</text>
</comment>
<dbReference type="Gene3D" id="2.40.170.20">
    <property type="entry name" value="TonB-dependent receptor, beta-barrel domain"/>
    <property type="match status" value="1"/>
</dbReference>
<evidence type="ECO:0000256" key="13">
    <source>
        <dbReference type="RuleBase" id="RU003357"/>
    </source>
</evidence>
<keyword evidence="8 13" id="KW-0798">TonB box</keyword>
<keyword evidence="16" id="KW-0675">Receptor</keyword>
<name>A0ABW4TVN0_9SPHN</name>
<keyword evidence="9 11" id="KW-0472">Membrane</keyword>
<evidence type="ECO:0000313" key="17">
    <source>
        <dbReference type="Proteomes" id="UP001597400"/>
    </source>
</evidence>
<keyword evidence="10 11" id="KW-0998">Cell outer membrane</keyword>
<evidence type="ECO:0000256" key="6">
    <source>
        <dbReference type="ARBA" id="ARBA00022729"/>
    </source>
</evidence>
<dbReference type="InterPro" id="IPR037066">
    <property type="entry name" value="Plug_dom_sf"/>
</dbReference>
<dbReference type="InterPro" id="IPR010104">
    <property type="entry name" value="TonB_rcpt_bac"/>
</dbReference>